<dbReference type="EMBL" id="GDJX01023920">
    <property type="protein sequence ID" value="JAT44016.1"/>
    <property type="molecule type" value="Transcribed_RNA"/>
</dbReference>
<feature type="compositionally biased region" description="Low complexity" evidence="5">
    <location>
        <begin position="720"/>
        <end position="735"/>
    </location>
</feature>
<feature type="compositionally biased region" description="Low complexity" evidence="5">
    <location>
        <begin position="1170"/>
        <end position="1180"/>
    </location>
</feature>
<feature type="non-terminal residue" evidence="8">
    <location>
        <position position="1"/>
    </location>
</feature>
<dbReference type="PANTHER" id="PTHR37393">
    <property type="entry name" value="AT-RICH INTERACTIVE DOMAIN-CONTAINING PROTEIN 1A-LIKE"/>
    <property type="match status" value="1"/>
</dbReference>
<dbReference type="PANTHER" id="PTHR37393:SF1">
    <property type="entry name" value="AT-RICH INTERACTIVE DOMAIN-CONTAINING PROTEIN 1A-LIKE"/>
    <property type="match status" value="1"/>
</dbReference>
<dbReference type="EMBL" id="GDJX01017652">
    <property type="protein sequence ID" value="JAT50284.1"/>
    <property type="molecule type" value="Transcribed_RNA"/>
</dbReference>
<feature type="compositionally biased region" description="Polar residues" evidence="5">
    <location>
        <begin position="746"/>
        <end position="756"/>
    </location>
</feature>
<feature type="compositionally biased region" description="Low complexity" evidence="5">
    <location>
        <begin position="377"/>
        <end position="391"/>
    </location>
</feature>
<feature type="compositionally biased region" description="Low complexity" evidence="5">
    <location>
        <begin position="436"/>
        <end position="491"/>
    </location>
</feature>
<dbReference type="InterPro" id="IPR013083">
    <property type="entry name" value="Znf_RING/FYVE/PHD"/>
</dbReference>
<feature type="compositionally biased region" description="Polar residues" evidence="5">
    <location>
        <begin position="634"/>
        <end position="644"/>
    </location>
</feature>
<dbReference type="EMBL" id="GDJX01014689">
    <property type="protein sequence ID" value="JAT53247.1"/>
    <property type="molecule type" value="Transcribed_RNA"/>
</dbReference>
<feature type="compositionally biased region" description="Pro residues" evidence="5">
    <location>
        <begin position="525"/>
        <end position="559"/>
    </location>
</feature>
<feature type="compositionally biased region" description="Low complexity" evidence="5">
    <location>
        <begin position="409"/>
        <end position="423"/>
    </location>
</feature>
<feature type="compositionally biased region" description="Polar residues" evidence="5">
    <location>
        <begin position="655"/>
        <end position="675"/>
    </location>
</feature>
<dbReference type="GO" id="GO:0008270">
    <property type="term" value="F:zinc ion binding"/>
    <property type="evidence" value="ECO:0007669"/>
    <property type="project" value="UniProtKB-KW"/>
</dbReference>
<evidence type="ECO:0000313" key="7">
    <source>
        <dbReference type="EMBL" id="JAT44016.1"/>
    </source>
</evidence>
<feature type="compositionally biased region" description="Low complexity" evidence="5">
    <location>
        <begin position="607"/>
        <end position="624"/>
    </location>
</feature>
<proteinExistence type="predicted"/>
<dbReference type="PROSITE" id="PS50089">
    <property type="entry name" value="ZF_RING_2"/>
    <property type="match status" value="1"/>
</dbReference>
<evidence type="ECO:0000313" key="8">
    <source>
        <dbReference type="EMBL" id="JAT50284.1"/>
    </source>
</evidence>
<feature type="region of interest" description="Disordered" evidence="5">
    <location>
        <begin position="212"/>
        <end position="243"/>
    </location>
</feature>
<evidence type="ECO:0000256" key="5">
    <source>
        <dbReference type="SAM" id="MobiDB-lite"/>
    </source>
</evidence>
<feature type="region of interest" description="Disordered" evidence="5">
    <location>
        <begin position="1"/>
        <end position="20"/>
    </location>
</feature>
<evidence type="ECO:0000256" key="1">
    <source>
        <dbReference type="ARBA" id="ARBA00022723"/>
    </source>
</evidence>
<feature type="region of interest" description="Disordered" evidence="5">
    <location>
        <begin position="1711"/>
        <end position="1740"/>
    </location>
</feature>
<dbReference type="CDD" id="cd16449">
    <property type="entry name" value="RING-HC"/>
    <property type="match status" value="1"/>
</dbReference>
<feature type="compositionally biased region" description="Basic and acidic residues" evidence="5">
    <location>
        <begin position="817"/>
        <end position="854"/>
    </location>
</feature>
<feature type="compositionally biased region" description="Basic and acidic residues" evidence="5">
    <location>
        <begin position="870"/>
        <end position="882"/>
    </location>
</feature>
<feature type="compositionally biased region" description="Low complexity" evidence="5">
    <location>
        <begin position="349"/>
        <end position="370"/>
    </location>
</feature>
<keyword evidence="2 4" id="KW-0863">Zinc-finger</keyword>
<keyword evidence="1" id="KW-0479">Metal-binding</keyword>
<dbReference type="InterPro" id="IPR001841">
    <property type="entry name" value="Znf_RING"/>
</dbReference>
<name>A0A1D1Y6M0_9ARAE</name>
<feature type="compositionally biased region" description="Low complexity" evidence="5">
    <location>
        <begin position="498"/>
        <end position="510"/>
    </location>
</feature>
<evidence type="ECO:0000256" key="2">
    <source>
        <dbReference type="ARBA" id="ARBA00022771"/>
    </source>
</evidence>
<dbReference type="SUPFAM" id="SSF57850">
    <property type="entry name" value="RING/U-box"/>
    <property type="match status" value="1"/>
</dbReference>
<dbReference type="InterPro" id="IPR017907">
    <property type="entry name" value="Znf_RING_CS"/>
</dbReference>
<organism evidence="8">
    <name type="scientific">Anthurium amnicola</name>
    <dbReference type="NCBI Taxonomy" id="1678845"/>
    <lineage>
        <taxon>Eukaryota</taxon>
        <taxon>Viridiplantae</taxon>
        <taxon>Streptophyta</taxon>
        <taxon>Embryophyta</taxon>
        <taxon>Tracheophyta</taxon>
        <taxon>Spermatophyta</taxon>
        <taxon>Magnoliopsida</taxon>
        <taxon>Liliopsida</taxon>
        <taxon>Araceae</taxon>
        <taxon>Pothoideae</taxon>
        <taxon>Potheae</taxon>
        <taxon>Anthurium</taxon>
    </lineage>
</organism>
<gene>
    <name evidence="8" type="ORF">g.69226</name>
    <name evidence="9" type="ORF">g.69230</name>
    <name evidence="7" type="ORF">g.69246</name>
    <name evidence="10" type="ORF">g.69250</name>
</gene>
<evidence type="ECO:0000259" key="6">
    <source>
        <dbReference type="PROSITE" id="PS50089"/>
    </source>
</evidence>
<evidence type="ECO:0000256" key="4">
    <source>
        <dbReference type="PROSITE-ProRule" id="PRU00175"/>
    </source>
</evidence>
<evidence type="ECO:0000256" key="3">
    <source>
        <dbReference type="ARBA" id="ARBA00022833"/>
    </source>
</evidence>
<feature type="compositionally biased region" description="Polar residues" evidence="5">
    <location>
        <begin position="686"/>
        <end position="695"/>
    </location>
</feature>
<dbReference type="SUPFAM" id="SSF49599">
    <property type="entry name" value="TRAF domain-like"/>
    <property type="match status" value="1"/>
</dbReference>
<feature type="region of interest" description="Disordered" evidence="5">
    <location>
        <begin position="816"/>
        <end position="911"/>
    </location>
</feature>
<feature type="compositionally biased region" description="Low complexity" evidence="5">
    <location>
        <begin position="221"/>
        <end position="243"/>
    </location>
</feature>
<accession>A0A1D1Y6M0</accession>
<reference evidence="8" key="1">
    <citation type="submission" date="2015-07" db="EMBL/GenBank/DDBJ databases">
        <title>Transcriptome Assembly of Anthurium amnicola.</title>
        <authorList>
            <person name="Suzuki J."/>
        </authorList>
    </citation>
    <scope>NUCLEOTIDE SEQUENCE</scope>
</reference>
<evidence type="ECO:0000313" key="10">
    <source>
        <dbReference type="EMBL" id="JAT60249.1"/>
    </source>
</evidence>
<feature type="compositionally biased region" description="Basic and acidic residues" evidence="5">
    <location>
        <begin position="898"/>
        <end position="911"/>
    </location>
</feature>
<feature type="region of interest" description="Disordered" evidence="5">
    <location>
        <begin position="349"/>
        <end position="769"/>
    </location>
</feature>
<dbReference type="Gene3D" id="3.30.40.10">
    <property type="entry name" value="Zinc/RING finger domain, C3HC4 (zinc finger)"/>
    <property type="match status" value="1"/>
</dbReference>
<feature type="region of interest" description="Disordered" evidence="5">
    <location>
        <begin position="966"/>
        <end position="1180"/>
    </location>
</feature>
<protein>
    <recommendedName>
        <fullName evidence="6">RING-type domain-containing protein</fullName>
    </recommendedName>
</protein>
<feature type="region of interest" description="Disordered" evidence="5">
    <location>
        <begin position="1381"/>
        <end position="1401"/>
    </location>
</feature>
<evidence type="ECO:0000313" key="9">
    <source>
        <dbReference type="EMBL" id="JAT53247.1"/>
    </source>
</evidence>
<dbReference type="EMBL" id="GDJX01007687">
    <property type="protein sequence ID" value="JAT60249.1"/>
    <property type="molecule type" value="Transcribed_RNA"/>
</dbReference>
<sequence length="1740" mass="190301">PAPLVALSPPPHSCSLSSPPPPVPLPPPWTLSRFSPSIPTPPAADLSHGVRIRRREPRAAALRHRLINMGFDNECILNIQSLPGEYFCPVCRTLVYPTEALQTQCTHLYCKPCLAYVVATTCACPYDGYLVSEADAKPLIESNKPTAEAIEKIQVHCLYHRSGCQWQGTLSECITHCTSCNFGNSPVVCNRCGTQIIHRQVQEHAQICPGVQPQAQQDNTQSQASAVQNQSVPQSVAASSQEPTSQAVVTSGAVVATATSAPVAAPASAPAAATTIPASSGLGQGQPTVAAQSQVSMQAPTTEQWYQQQQLQYQNYYQQYPGYDPYQQHYQQYGYYQQQAHPQYPQAYVQSHPVQGQQQQQPQVYVQQQPQAPPPQVLAQPLTQPQVQTHPQPVPLGQLPQMQAPTNPQQPVHAHPQQPQMHPSGLSQVPAQPMGQPQTQIPQLQPQSLPQAQPPHLQHQLRPQNQQPVVAQHPPPQLQQQQPQGQYQPQPNLHAHTQPPVQQPPLHMQPQPHPRPHSHSLSQPQPQPQPPSQPLNQPPPQPQFQPHPQGQPQPQPQLHPAPAHAVTGHQSFPQPHLHHQTPPNAVSHQRPMHMHPPQQGVSHQQLQHPAQMQTQFTQQQLPPAQMRPPAQIPVQGQQQATMPSMQGPHTHLPPVQQQAHHLVRPSTQQVHQPTGMQAPPHHPSIAHQQAQSMPLHNQLHHQASFPPQQPMPPQQASRAQGPPFVQQPQLQPVSQTAPRPVVLSHTLPQQPFTQSPGGPGIRPQVSSEHKVGSVQFVQTGSQGLVLPSSPTVLNVTMDNKQGDSMSDKMVRGQVEVANDKTDDVPADLREQKPDNTSKYEDNEEKLTDKVDKNVQSEADGESSAGPQKDGVSEGKPIVKEEASGPSEHSPSRVLGDSSVEHNDGEGDTTHEIKEIERKSDGCDDKFMHGHAQVVESAKMQMRHDAIRNVKPLGTTETPAQNFVPQGPVYGIERGNVQGPPRQPSHISAPLSHDLSAPPTHDRVFQPGYPDRNMPQFPPQGPVPSDSRLFPPPAQMQPKVLGPPAHHAPMHDQERYTQQAPPHGPQFMQDNMSQRPPAPDRMLSQHMPHLGPNQERMFQEPPPRAMQAPGQPLAPNQMRPSSHHFPENLAHQGQPSVLPDPLQASMVKHPPGSFPGPGPQAPLGRGPASFGPPQGSQLPGQGQMLPSNASVVGPRFSQMEPFAGPPMAGPPSGPFDTAAAMNARGPPTDVYANKMPGLFDGRQPDHHQPMPSEHFPRGMQSGNQSNMMTMNGFPGKGPDLSLSHGSLGERFKPFPEERYKSLAEEGFKPPPDDRFRPYGLDPGRRIIDRRDFEEDLKQFPRPSDLDAEAGLKFENYRSSSRPPLDRSSHALGLDAASRSFDRPMQAFGPEGAPKIGGTSPVPSRLLPLNQSSSHVPVGSGSLSLHPMDTIERQRPLGLHDDSLGRKGDPAHPDFHRPASEFGRLPMDGLHPLRSPGRELTGLPPSRFGSISIGHGLGSQTRLEEFNIRESHAFGDRSKQHNLHSDPIGNPLHENKIPILPVSSGSGILPSHFRRGEADMLRMGERSGNLSGHARSGDLDGHDILPSHMRGGDPLGGGAGSFRSHLRLGEISGLEHAPPHLRSRDFPRFGDPAFSSSFPIHGFPSEHGGFNSGSFQGGLDPVDHPRKRKVGNMGWCRLCKIDCETVEGLDLHSQTKEHQKMAMDIVLTIKQDNAKKQKLSSEEHEEANRSRKAGFEGRPSRR</sequence>
<dbReference type="PROSITE" id="PS00518">
    <property type="entry name" value="ZF_RING_1"/>
    <property type="match status" value="1"/>
</dbReference>
<keyword evidence="3" id="KW-0862">Zinc</keyword>
<feature type="domain" description="RING-type" evidence="6">
    <location>
        <begin position="88"/>
        <end position="127"/>
    </location>
</feature>